<name>A0AAE0TYS6_9PEZI</name>
<dbReference type="AlphaFoldDB" id="A0AAE0TYS6"/>
<proteinExistence type="predicted"/>
<keyword evidence="2" id="KW-1185">Reference proteome</keyword>
<sequence>MELFTPICQSWTRSAMPAANPFTAPALLATGCSWANFADKTPIVKRLVRSRVRNQQTSFGRTVGSENSSLFGRVGRRWCFAASCAKQAVCESLVRMYSPRIHSIHLEGIIRPETWSLLARRLLNYGPVSSNIARYCEPCLSWLETDEEPARM</sequence>
<dbReference type="Proteomes" id="UP001287356">
    <property type="component" value="Unassembled WGS sequence"/>
</dbReference>
<reference evidence="1" key="2">
    <citation type="submission" date="2023-06" db="EMBL/GenBank/DDBJ databases">
        <authorList>
            <consortium name="Lawrence Berkeley National Laboratory"/>
            <person name="Haridas S."/>
            <person name="Hensen N."/>
            <person name="Bonometti L."/>
            <person name="Westerberg I."/>
            <person name="Brannstrom I.O."/>
            <person name="Guillou S."/>
            <person name="Cros-Aarteil S."/>
            <person name="Calhoun S."/>
            <person name="Kuo A."/>
            <person name="Mondo S."/>
            <person name="Pangilinan J."/>
            <person name="Riley R."/>
            <person name="Labutti K."/>
            <person name="Andreopoulos B."/>
            <person name="Lipzen A."/>
            <person name="Chen C."/>
            <person name="Yanf M."/>
            <person name="Daum C."/>
            <person name="Ng V."/>
            <person name="Clum A."/>
            <person name="Steindorff A."/>
            <person name="Ohm R."/>
            <person name="Martin F."/>
            <person name="Silar P."/>
            <person name="Natvig D."/>
            <person name="Lalanne C."/>
            <person name="Gautier V."/>
            <person name="Ament-Velasquez S.L."/>
            <person name="Kruys A."/>
            <person name="Hutchinson M.I."/>
            <person name="Powell A.J."/>
            <person name="Barry K."/>
            <person name="Miller A.N."/>
            <person name="Grigoriev I.V."/>
            <person name="Debuchy R."/>
            <person name="Gladieux P."/>
            <person name="Thoren M.H."/>
            <person name="Johannesson H."/>
        </authorList>
    </citation>
    <scope>NUCLEOTIDE SEQUENCE</scope>
    <source>
        <strain evidence="1">CBS 958.72</strain>
    </source>
</reference>
<protein>
    <submittedName>
        <fullName evidence="1">Uncharacterized protein</fullName>
    </submittedName>
</protein>
<evidence type="ECO:0000313" key="1">
    <source>
        <dbReference type="EMBL" id="KAK3384472.1"/>
    </source>
</evidence>
<comment type="caution">
    <text evidence="1">The sequence shown here is derived from an EMBL/GenBank/DDBJ whole genome shotgun (WGS) entry which is preliminary data.</text>
</comment>
<organism evidence="1 2">
    <name type="scientific">Lasiosphaeria ovina</name>
    <dbReference type="NCBI Taxonomy" id="92902"/>
    <lineage>
        <taxon>Eukaryota</taxon>
        <taxon>Fungi</taxon>
        <taxon>Dikarya</taxon>
        <taxon>Ascomycota</taxon>
        <taxon>Pezizomycotina</taxon>
        <taxon>Sordariomycetes</taxon>
        <taxon>Sordariomycetidae</taxon>
        <taxon>Sordariales</taxon>
        <taxon>Lasiosphaeriaceae</taxon>
        <taxon>Lasiosphaeria</taxon>
    </lineage>
</organism>
<accession>A0AAE0TYS6</accession>
<evidence type="ECO:0000313" key="2">
    <source>
        <dbReference type="Proteomes" id="UP001287356"/>
    </source>
</evidence>
<dbReference type="EMBL" id="JAULSN010000001">
    <property type="protein sequence ID" value="KAK3384472.1"/>
    <property type="molecule type" value="Genomic_DNA"/>
</dbReference>
<gene>
    <name evidence="1" type="ORF">B0T24DRAFT_87250</name>
</gene>
<reference evidence="1" key="1">
    <citation type="journal article" date="2023" name="Mol. Phylogenet. Evol.">
        <title>Genome-scale phylogeny and comparative genomics of the fungal order Sordariales.</title>
        <authorList>
            <person name="Hensen N."/>
            <person name="Bonometti L."/>
            <person name="Westerberg I."/>
            <person name="Brannstrom I.O."/>
            <person name="Guillou S."/>
            <person name="Cros-Aarteil S."/>
            <person name="Calhoun S."/>
            <person name="Haridas S."/>
            <person name="Kuo A."/>
            <person name="Mondo S."/>
            <person name="Pangilinan J."/>
            <person name="Riley R."/>
            <person name="LaButti K."/>
            <person name="Andreopoulos B."/>
            <person name="Lipzen A."/>
            <person name="Chen C."/>
            <person name="Yan M."/>
            <person name="Daum C."/>
            <person name="Ng V."/>
            <person name="Clum A."/>
            <person name="Steindorff A."/>
            <person name="Ohm R.A."/>
            <person name="Martin F."/>
            <person name="Silar P."/>
            <person name="Natvig D.O."/>
            <person name="Lalanne C."/>
            <person name="Gautier V."/>
            <person name="Ament-Velasquez S.L."/>
            <person name="Kruys A."/>
            <person name="Hutchinson M.I."/>
            <person name="Powell A.J."/>
            <person name="Barry K."/>
            <person name="Miller A.N."/>
            <person name="Grigoriev I.V."/>
            <person name="Debuchy R."/>
            <person name="Gladieux P."/>
            <person name="Hiltunen Thoren M."/>
            <person name="Johannesson H."/>
        </authorList>
    </citation>
    <scope>NUCLEOTIDE SEQUENCE</scope>
    <source>
        <strain evidence="1">CBS 958.72</strain>
    </source>
</reference>